<evidence type="ECO:0000313" key="2">
    <source>
        <dbReference type="Proteomes" id="UP000033033"/>
    </source>
</evidence>
<dbReference type="GeneID" id="24845400"/>
<organism evidence="1 2">
    <name type="scientific">Methanosarcina barkeri MS</name>
    <dbReference type="NCBI Taxonomy" id="1434108"/>
    <lineage>
        <taxon>Archaea</taxon>
        <taxon>Methanobacteriati</taxon>
        <taxon>Methanobacteriota</taxon>
        <taxon>Stenosarchaea group</taxon>
        <taxon>Methanomicrobia</taxon>
        <taxon>Methanosarcinales</taxon>
        <taxon>Methanosarcinaceae</taxon>
        <taxon>Methanosarcina</taxon>
    </lineage>
</organism>
<dbReference type="PATRIC" id="fig|1434108.4.peg.2731"/>
<accession>A0A0E3LNP6</accession>
<keyword evidence="2" id="KW-1185">Reference proteome</keyword>
<proteinExistence type="predicted"/>
<gene>
    <name evidence="1" type="ORF">MSBRM_2138</name>
</gene>
<reference evidence="1 2" key="1">
    <citation type="submission" date="2014-07" db="EMBL/GenBank/DDBJ databases">
        <title>Methanogenic archaea and the global carbon cycle.</title>
        <authorList>
            <person name="Henriksen J.R."/>
            <person name="Luke J."/>
            <person name="Reinhart S."/>
            <person name="Benedict M.N."/>
            <person name="Youngblut N.D."/>
            <person name="Metcalf M.E."/>
            <person name="Whitaker R.J."/>
            <person name="Metcalf W.W."/>
        </authorList>
    </citation>
    <scope>NUCLEOTIDE SEQUENCE [LARGE SCALE GENOMIC DNA]</scope>
    <source>
        <strain evidence="1 2">MS</strain>
    </source>
</reference>
<dbReference type="AlphaFoldDB" id="A0A0E3LNP6"/>
<dbReference type="Proteomes" id="UP000033033">
    <property type="component" value="Chromosome"/>
</dbReference>
<name>A0A0E3LNP6_METBA</name>
<dbReference type="KEGG" id="mby:MSBRM_2138"/>
<dbReference type="HOGENOM" id="CLU_060685_2_0_2"/>
<evidence type="ECO:0000313" key="1">
    <source>
        <dbReference type="EMBL" id="AKB55136.1"/>
    </source>
</evidence>
<sequence length="219" mass="24191">MKINNYVNNIKLVKLKRTKLVLGFLSVFLLLGLFISPSAAKTDWKISPSNPTVGDTLKIKGTASPGEDLIAQVSFEKELPVTEGRYHYLLEKIKIPRGEDNLLTLKGEGVENLNVSVTKLFFTKKLSSDAPRGIATVSRRNVPPLTYKVLIDGDALSTPSKDSSVKLTVTASQTLKTSSKGKFNFNYHTSSMPAGKYTIYIGDSKKTIELKPGKNKWHF</sequence>
<dbReference type="EMBL" id="CP009528">
    <property type="protein sequence ID" value="AKB55136.1"/>
    <property type="molecule type" value="Genomic_DNA"/>
</dbReference>
<dbReference type="RefSeq" id="WP_052712858.1">
    <property type="nucleotide sequence ID" value="NZ_CP009528.1"/>
</dbReference>
<protein>
    <submittedName>
        <fullName evidence="1">Uncharacterized protein</fullName>
    </submittedName>
</protein>